<keyword evidence="3 6" id="KW-0812">Transmembrane</keyword>
<dbReference type="PANTHER" id="PTHR43568">
    <property type="entry name" value="P PROTEIN"/>
    <property type="match status" value="1"/>
</dbReference>
<dbReference type="Pfam" id="PF03600">
    <property type="entry name" value="CitMHS"/>
    <property type="match status" value="1"/>
</dbReference>
<evidence type="ECO:0000313" key="8">
    <source>
        <dbReference type="EMBL" id="EKC47596.1"/>
    </source>
</evidence>
<sequence>TVTLELAQILCFDPVPMILSEVFCANLGGAATMCGDPPNIIIGTALGYTFTDFIKNTGVIIGICFVFVLIFFWLCFRKPLKASEARPPGRRRLAPLRRPPSANRKAFVADVIVFLIAVALLVTHAQTGLTVSCIGVIVACLTLLVTVFTNGGAAVKELLRGVDYKTLLFFIGLFISVAGLEQTGVLKLIAQFISNISGGSIKVVILIILLLSAVCSALIDNIPFAATMVPVVQSIAATQGIKFFLFPSINC</sequence>
<feature type="transmembrane region" description="Helical" evidence="6">
    <location>
        <begin position="199"/>
        <end position="219"/>
    </location>
</feature>
<dbReference type="PANTHER" id="PTHR43568:SF1">
    <property type="entry name" value="P PROTEIN"/>
    <property type="match status" value="1"/>
</dbReference>
<feature type="transmembrane region" description="Helical" evidence="6">
    <location>
        <begin position="167"/>
        <end position="193"/>
    </location>
</feature>
<evidence type="ECO:0000259" key="7">
    <source>
        <dbReference type="Pfam" id="PF03600"/>
    </source>
</evidence>
<keyword evidence="5 6" id="KW-0472">Membrane</keyword>
<dbReference type="GO" id="GO:0055085">
    <property type="term" value="P:transmembrane transport"/>
    <property type="evidence" value="ECO:0007669"/>
    <property type="project" value="InterPro"/>
</dbReference>
<feature type="transmembrane region" description="Helical" evidence="6">
    <location>
        <begin position="58"/>
        <end position="76"/>
    </location>
</feature>
<keyword evidence="2" id="KW-0813">Transport</keyword>
<dbReference type="AlphaFoldDB" id="K1SJV6"/>
<dbReference type="GO" id="GO:0016020">
    <property type="term" value="C:membrane"/>
    <property type="evidence" value="ECO:0007669"/>
    <property type="project" value="UniProtKB-SubCell"/>
</dbReference>
<accession>K1SJV6</accession>
<dbReference type="InterPro" id="IPR004680">
    <property type="entry name" value="Cit_transptr-like_dom"/>
</dbReference>
<evidence type="ECO:0000256" key="3">
    <source>
        <dbReference type="ARBA" id="ARBA00022692"/>
    </source>
</evidence>
<comment type="subcellular location">
    <subcellularLocation>
        <location evidence="1">Membrane</location>
        <topology evidence="1">Multi-pass membrane protein</topology>
    </subcellularLocation>
</comment>
<evidence type="ECO:0000256" key="6">
    <source>
        <dbReference type="SAM" id="Phobius"/>
    </source>
</evidence>
<name>K1SJV6_9ZZZZ</name>
<feature type="domain" description="Citrate transporter-like" evidence="7">
    <location>
        <begin position="2"/>
        <end position="240"/>
    </location>
</feature>
<evidence type="ECO:0000256" key="1">
    <source>
        <dbReference type="ARBA" id="ARBA00004141"/>
    </source>
</evidence>
<evidence type="ECO:0000256" key="5">
    <source>
        <dbReference type="ARBA" id="ARBA00023136"/>
    </source>
</evidence>
<reference evidence="8" key="1">
    <citation type="journal article" date="2013" name="Environ. Microbiol.">
        <title>Microbiota from the distal guts of lean and obese adolescents exhibit partial functional redundancy besides clear differences in community structure.</title>
        <authorList>
            <person name="Ferrer M."/>
            <person name="Ruiz A."/>
            <person name="Lanza F."/>
            <person name="Haange S.B."/>
            <person name="Oberbach A."/>
            <person name="Till H."/>
            <person name="Bargiela R."/>
            <person name="Campoy C."/>
            <person name="Segura M.T."/>
            <person name="Richter M."/>
            <person name="von Bergen M."/>
            <person name="Seifert J."/>
            <person name="Suarez A."/>
        </authorList>
    </citation>
    <scope>NUCLEOTIDE SEQUENCE</scope>
</reference>
<gene>
    <name evidence="8" type="ORF">OBE_15618</name>
</gene>
<protein>
    <submittedName>
        <fullName evidence="8">Citrate transporter</fullName>
    </submittedName>
</protein>
<proteinExistence type="predicted"/>
<feature type="transmembrane region" description="Helical" evidence="6">
    <location>
        <begin position="106"/>
        <end position="123"/>
    </location>
</feature>
<comment type="caution">
    <text evidence="8">The sequence shown here is derived from an EMBL/GenBank/DDBJ whole genome shotgun (WGS) entry which is preliminary data.</text>
</comment>
<feature type="transmembrane region" description="Helical" evidence="6">
    <location>
        <begin position="129"/>
        <end position="155"/>
    </location>
</feature>
<dbReference type="EMBL" id="AJWZ01010740">
    <property type="protein sequence ID" value="EKC47596.1"/>
    <property type="molecule type" value="Genomic_DNA"/>
</dbReference>
<evidence type="ECO:0000256" key="2">
    <source>
        <dbReference type="ARBA" id="ARBA00022448"/>
    </source>
</evidence>
<keyword evidence="4 6" id="KW-1133">Transmembrane helix</keyword>
<dbReference type="InterPro" id="IPR051475">
    <property type="entry name" value="Diverse_Ion_Transporter"/>
</dbReference>
<organism evidence="8">
    <name type="scientific">human gut metagenome</name>
    <dbReference type="NCBI Taxonomy" id="408170"/>
    <lineage>
        <taxon>unclassified sequences</taxon>
        <taxon>metagenomes</taxon>
        <taxon>organismal metagenomes</taxon>
    </lineage>
</organism>
<evidence type="ECO:0000256" key="4">
    <source>
        <dbReference type="ARBA" id="ARBA00022989"/>
    </source>
</evidence>
<feature type="non-terminal residue" evidence="8">
    <location>
        <position position="1"/>
    </location>
</feature>